<keyword evidence="4 5" id="KW-0472">Membrane</keyword>
<feature type="transmembrane region" description="Helical" evidence="5">
    <location>
        <begin position="25"/>
        <end position="47"/>
    </location>
</feature>
<dbReference type="GO" id="GO:0016020">
    <property type="term" value="C:membrane"/>
    <property type="evidence" value="ECO:0007669"/>
    <property type="project" value="UniProtKB-SubCell"/>
</dbReference>
<reference evidence="6" key="1">
    <citation type="journal article" date="2013" name="Genetics">
        <title>The draft genome and transcriptome of Panagrellus redivivus are shaped by the harsh demands of a free-living lifestyle.</title>
        <authorList>
            <person name="Srinivasan J."/>
            <person name="Dillman A.R."/>
            <person name="Macchietto M.G."/>
            <person name="Heikkinen L."/>
            <person name="Lakso M."/>
            <person name="Fracchia K.M."/>
            <person name="Antoshechkin I."/>
            <person name="Mortazavi A."/>
            <person name="Wong G."/>
            <person name="Sternberg P.W."/>
        </authorList>
    </citation>
    <scope>NUCLEOTIDE SEQUENCE [LARGE SCALE GENOMIC DNA]</scope>
    <source>
        <strain evidence="6">MT8872</strain>
    </source>
</reference>
<dbReference type="Pfam" id="PF10292">
    <property type="entry name" value="7TM_GPCR_Srab"/>
    <property type="match status" value="1"/>
</dbReference>
<sequence length="334" mass="37874">MPFFSISDMIDVNPKTMMEFPQITYTLNLAVALFAVFVAPFAITALYKNVKNVHRNLKVISMAMAVCWMLQPLMTAAFLAVLLIKSEDVSITEAAKTPLGLTTRQIMTVASHSIKTLEVMLAMERVLATVYSKVYEKAKAWYFLGVFTVIFCVLLAILVNAMVNIFHVSFYITWAFLVSTDIFTFVSLVILSTYNRRLRLKSATTAVALSEKYQIIENITSIRLFIYSSSIWFIFSSTALVMSIVTDSYMAIGNPYYFGIINMYVVATAVYWNFQIPRGRQIFSVVYQKSGFFAVLFGSRRVCNGNTVETTMGQCVRTNLTSDEHMKALRDMWK</sequence>
<protein>
    <submittedName>
        <fullName evidence="7">G_PROTEIN_RECEP_F1_2 domain-containing protein</fullName>
    </submittedName>
</protein>
<feature type="transmembrane region" description="Helical" evidence="5">
    <location>
        <begin position="169"/>
        <end position="191"/>
    </location>
</feature>
<dbReference type="PANTHER" id="PTHR47518">
    <property type="entry name" value="SERPENTINE RECEPTOR CLASS EPSILON-13-RELATED"/>
    <property type="match status" value="1"/>
</dbReference>
<feature type="transmembrane region" description="Helical" evidence="5">
    <location>
        <begin position="224"/>
        <end position="244"/>
    </location>
</feature>
<dbReference type="WBParaSite" id="Pan_g2774.t1">
    <property type="protein sequence ID" value="Pan_g2774.t1"/>
    <property type="gene ID" value="Pan_g2774"/>
</dbReference>
<dbReference type="PANTHER" id="PTHR47518:SF10">
    <property type="entry name" value="G PROTEIN-COUPLED RECEPTOR-RELATED"/>
    <property type="match status" value="1"/>
</dbReference>
<proteinExistence type="predicted"/>
<dbReference type="Proteomes" id="UP000492821">
    <property type="component" value="Unassembled WGS sequence"/>
</dbReference>
<accession>A0A7E4ZYB3</accession>
<evidence type="ECO:0000256" key="5">
    <source>
        <dbReference type="SAM" id="Phobius"/>
    </source>
</evidence>
<feature type="transmembrane region" description="Helical" evidence="5">
    <location>
        <begin position="256"/>
        <end position="274"/>
    </location>
</feature>
<evidence type="ECO:0000256" key="1">
    <source>
        <dbReference type="ARBA" id="ARBA00004141"/>
    </source>
</evidence>
<dbReference type="InterPro" id="IPR019408">
    <property type="entry name" value="7TM_GPCR_serpentine_rcpt_Srab"/>
</dbReference>
<feature type="transmembrane region" description="Helical" evidence="5">
    <location>
        <begin position="59"/>
        <end position="84"/>
    </location>
</feature>
<dbReference type="AlphaFoldDB" id="A0A7E4ZYB3"/>
<organism evidence="6 7">
    <name type="scientific">Panagrellus redivivus</name>
    <name type="common">Microworm</name>
    <dbReference type="NCBI Taxonomy" id="6233"/>
    <lineage>
        <taxon>Eukaryota</taxon>
        <taxon>Metazoa</taxon>
        <taxon>Ecdysozoa</taxon>
        <taxon>Nematoda</taxon>
        <taxon>Chromadorea</taxon>
        <taxon>Rhabditida</taxon>
        <taxon>Tylenchina</taxon>
        <taxon>Panagrolaimomorpha</taxon>
        <taxon>Panagrolaimoidea</taxon>
        <taxon>Panagrolaimidae</taxon>
        <taxon>Panagrellus</taxon>
    </lineage>
</organism>
<evidence type="ECO:0000313" key="7">
    <source>
        <dbReference type="WBParaSite" id="Pan_g2774.t1"/>
    </source>
</evidence>
<feature type="transmembrane region" description="Helical" evidence="5">
    <location>
        <begin position="141"/>
        <end position="163"/>
    </location>
</feature>
<dbReference type="InterPro" id="IPR052854">
    <property type="entry name" value="Serpentine_rcpt_epsilon"/>
</dbReference>
<comment type="subcellular location">
    <subcellularLocation>
        <location evidence="1">Membrane</location>
        <topology evidence="1">Multi-pass membrane protein</topology>
    </subcellularLocation>
</comment>
<name>A0A7E4ZYB3_PANRE</name>
<keyword evidence="3 5" id="KW-1133">Transmembrane helix</keyword>
<reference evidence="7" key="2">
    <citation type="submission" date="2020-10" db="UniProtKB">
        <authorList>
            <consortium name="WormBaseParasite"/>
        </authorList>
    </citation>
    <scope>IDENTIFICATION</scope>
</reference>
<keyword evidence="6" id="KW-1185">Reference proteome</keyword>
<evidence type="ECO:0000256" key="3">
    <source>
        <dbReference type="ARBA" id="ARBA00022989"/>
    </source>
</evidence>
<keyword evidence="2 5" id="KW-0812">Transmembrane</keyword>
<evidence type="ECO:0000313" key="6">
    <source>
        <dbReference type="Proteomes" id="UP000492821"/>
    </source>
</evidence>
<evidence type="ECO:0000256" key="2">
    <source>
        <dbReference type="ARBA" id="ARBA00022692"/>
    </source>
</evidence>
<evidence type="ECO:0000256" key="4">
    <source>
        <dbReference type="ARBA" id="ARBA00023136"/>
    </source>
</evidence>